<evidence type="ECO:0000256" key="1">
    <source>
        <dbReference type="ARBA" id="ARBA00010088"/>
    </source>
</evidence>
<dbReference type="PANTHER" id="PTHR43248">
    <property type="entry name" value="2-SUCCINYL-6-HYDROXY-2,4-CYCLOHEXADIENE-1-CARBOXYLATE SYNTHASE"/>
    <property type="match status" value="1"/>
</dbReference>
<dbReference type="InterPro" id="IPR000073">
    <property type="entry name" value="AB_hydrolase_1"/>
</dbReference>
<name>A0A1R4FEW6_9MICC</name>
<evidence type="ECO:0000256" key="4">
    <source>
        <dbReference type="SAM" id="MobiDB-lite"/>
    </source>
</evidence>
<evidence type="ECO:0000256" key="3">
    <source>
        <dbReference type="ARBA" id="ARBA00022801"/>
    </source>
</evidence>
<evidence type="ECO:0000259" key="5">
    <source>
        <dbReference type="Pfam" id="PF00561"/>
    </source>
</evidence>
<dbReference type="EC" id="3.4.-.-" evidence="7"/>
<dbReference type="Pfam" id="PF00561">
    <property type="entry name" value="Abhydrolase_1"/>
    <property type="match status" value="1"/>
</dbReference>
<evidence type="ECO:0000259" key="6">
    <source>
        <dbReference type="Pfam" id="PF08386"/>
    </source>
</evidence>
<dbReference type="SUPFAM" id="SSF53474">
    <property type="entry name" value="alpha/beta-Hydrolases"/>
    <property type="match status" value="1"/>
</dbReference>
<dbReference type="EMBL" id="FUHW01000016">
    <property type="protein sequence ID" value="SJM54393.1"/>
    <property type="molecule type" value="Genomic_DNA"/>
</dbReference>
<keyword evidence="8" id="KW-1185">Reference proteome</keyword>
<evidence type="ECO:0000313" key="8">
    <source>
        <dbReference type="Proteomes" id="UP000195913"/>
    </source>
</evidence>
<dbReference type="PANTHER" id="PTHR43248:SF29">
    <property type="entry name" value="TRIPEPTIDYL AMINOPEPTIDASE"/>
    <property type="match status" value="1"/>
</dbReference>
<evidence type="ECO:0000256" key="2">
    <source>
        <dbReference type="ARBA" id="ARBA00022729"/>
    </source>
</evidence>
<evidence type="ECO:0000313" key="7">
    <source>
        <dbReference type="EMBL" id="SJM54393.1"/>
    </source>
</evidence>
<gene>
    <name evidence="7" type="ORF">FM101_03590</name>
</gene>
<keyword evidence="2" id="KW-0732">Signal</keyword>
<dbReference type="Gene3D" id="3.40.50.1820">
    <property type="entry name" value="alpha/beta hydrolase"/>
    <property type="match status" value="1"/>
</dbReference>
<dbReference type="Proteomes" id="UP000195913">
    <property type="component" value="Unassembled WGS sequence"/>
</dbReference>
<organism evidence="7 8">
    <name type="scientific">Arthrobacter rhombi</name>
    <dbReference type="NCBI Taxonomy" id="71253"/>
    <lineage>
        <taxon>Bacteria</taxon>
        <taxon>Bacillati</taxon>
        <taxon>Actinomycetota</taxon>
        <taxon>Actinomycetes</taxon>
        <taxon>Micrococcales</taxon>
        <taxon>Micrococcaceae</taxon>
        <taxon>Arthrobacter</taxon>
    </lineage>
</organism>
<sequence length="554" mass="59148">MATPQADWFDCTDIAKGADCANIPMPLDYDKPKGQTTDVAALRLKATGSKAEKLGTLFLNPGGPGGSGVQMAASADFFLSPELRQRFDVVGFDPRGTNFSDNVACWENMGQQSDALQGFNVAFPFTKSEKKAYISSSEAFGQACASTGTPLSESMSTAEVARDMDLLRRMVGDEQLSFLGFSYGSYLGNVYANMFPDRVRAVVIDGVLDPEGWAGTKWNKALPQTQRIKSGQGAAKALKEILERCKAAGEDYCQLSADGDPAKAYQAIVASLKKEPLVVSAEGETFELSYAMLTSLMLNSLYAPDAGATVDGLLAQVSALMAEPAAQGSALARRQSQARKDLAARITEEDQAAGAEAKAKQRIGKSAGWAFPYSNAPEAFQSVLCTDGTNPYRAGNWTNYADYAQILAPDFGPLWTWSSAPCAGSTWTARDEDSYRGTFDHDTANPVLVVGNYWDPATNYDGAVNAASLLPKSRLLSSTNWGHTAYGTSDCATGAVDAYLLKGKLPAQGTVCEGDIQPFTVPLDEQDAQENRRMTPDRGLPPVVPPIPGAVPRS</sequence>
<feature type="compositionally biased region" description="Pro residues" evidence="4">
    <location>
        <begin position="542"/>
        <end position="554"/>
    </location>
</feature>
<accession>A0A1R4FEW6</accession>
<dbReference type="AlphaFoldDB" id="A0A1R4FEW6"/>
<keyword evidence="3 7" id="KW-0378">Hydrolase</keyword>
<feature type="region of interest" description="Disordered" evidence="4">
    <location>
        <begin position="524"/>
        <end position="554"/>
    </location>
</feature>
<dbReference type="InterPro" id="IPR013595">
    <property type="entry name" value="Pept_S33_TAP-like_C"/>
</dbReference>
<dbReference type="InterPro" id="IPR029058">
    <property type="entry name" value="AB_hydrolase_fold"/>
</dbReference>
<feature type="domain" description="AB hydrolase-1" evidence="5">
    <location>
        <begin position="56"/>
        <end position="217"/>
    </location>
</feature>
<dbReference type="GO" id="GO:0006508">
    <property type="term" value="P:proteolysis"/>
    <property type="evidence" value="ECO:0007669"/>
    <property type="project" value="UniProtKB-KW"/>
</dbReference>
<feature type="domain" description="Peptidase S33 tripeptidyl aminopeptidase-like C-terminal" evidence="6">
    <location>
        <begin position="409"/>
        <end position="512"/>
    </location>
</feature>
<keyword evidence="7" id="KW-0645">Protease</keyword>
<proteinExistence type="inferred from homology"/>
<protein>
    <submittedName>
        <fullName evidence="7">Probable exported protease</fullName>
        <ecNumber evidence="7">3.4.-.-</ecNumber>
    </submittedName>
</protein>
<comment type="similarity">
    <text evidence="1">Belongs to the peptidase S33 family.</text>
</comment>
<dbReference type="GO" id="GO:0008233">
    <property type="term" value="F:peptidase activity"/>
    <property type="evidence" value="ECO:0007669"/>
    <property type="project" value="UniProtKB-KW"/>
</dbReference>
<dbReference type="Pfam" id="PF08386">
    <property type="entry name" value="Abhydrolase_4"/>
    <property type="match status" value="1"/>
</dbReference>
<reference evidence="7 8" key="1">
    <citation type="submission" date="2017-02" db="EMBL/GenBank/DDBJ databases">
        <authorList>
            <person name="Peterson S.W."/>
        </authorList>
    </citation>
    <scope>NUCLEOTIDE SEQUENCE [LARGE SCALE GENOMIC DNA]</scope>
    <source>
        <strain evidence="7 8">B Ar 00.02</strain>
    </source>
</reference>
<dbReference type="InterPro" id="IPR051601">
    <property type="entry name" value="Serine_prot/Carboxylest_S33"/>
</dbReference>